<reference evidence="1" key="1">
    <citation type="submission" date="2023-03" db="EMBL/GenBank/DDBJ databases">
        <title>Massive genome expansion in bonnet fungi (Mycena s.s.) driven by repeated elements and novel gene families across ecological guilds.</title>
        <authorList>
            <consortium name="Lawrence Berkeley National Laboratory"/>
            <person name="Harder C.B."/>
            <person name="Miyauchi S."/>
            <person name="Viragh M."/>
            <person name="Kuo A."/>
            <person name="Thoen E."/>
            <person name="Andreopoulos B."/>
            <person name="Lu D."/>
            <person name="Skrede I."/>
            <person name="Drula E."/>
            <person name="Henrissat B."/>
            <person name="Morin E."/>
            <person name="Kohler A."/>
            <person name="Barry K."/>
            <person name="LaButti K."/>
            <person name="Morin E."/>
            <person name="Salamov A."/>
            <person name="Lipzen A."/>
            <person name="Mereny Z."/>
            <person name="Hegedus B."/>
            <person name="Baldrian P."/>
            <person name="Stursova M."/>
            <person name="Weitz H."/>
            <person name="Taylor A."/>
            <person name="Grigoriev I.V."/>
            <person name="Nagy L.G."/>
            <person name="Martin F."/>
            <person name="Kauserud H."/>
        </authorList>
    </citation>
    <scope>NUCLEOTIDE SEQUENCE</scope>
    <source>
        <strain evidence="1">CBHHK173m</strain>
    </source>
</reference>
<organism evidence="1 2">
    <name type="scientific">Mycena belliarum</name>
    <dbReference type="NCBI Taxonomy" id="1033014"/>
    <lineage>
        <taxon>Eukaryota</taxon>
        <taxon>Fungi</taxon>
        <taxon>Dikarya</taxon>
        <taxon>Basidiomycota</taxon>
        <taxon>Agaricomycotina</taxon>
        <taxon>Agaricomycetes</taxon>
        <taxon>Agaricomycetidae</taxon>
        <taxon>Agaricales</taxon>
        <taxon>Marasmiineae</taxon>
        <taxon>Mycenaceae</taxon>
        <taxon>Mycena</taxon>
    </lineage>
</organism>
<gene>
    <name evidence="1" type="ORF">B0H15DRAFT_956513</name>
</gene>
<sequence length="128" mass="14164">MPPKTKRAPTYLSRHYAYCRRQDLLFQELNGAALTPAQRSQAHAASSSWQRAKKTNRAPDYGNVYTFCPSKASATKRPAPSSSIIASTAEEDERLLARLEAARKKRELDAFKVHNVQASGSQATPSTK</sequence>
<comment type="caution">
    <text evidence="1">The sequence shown here is derived from an EMBL/GenBank/DDBJ whole genome shotgun (WGS) entry which is preliminary data.</text>
</comment>
<evidence type="ECO:0000313" key="2">
    <source>
        <dbReference type="Proteomes" id="UP001222325"/>
    </source>
</evidence>
<dbReference type="AlphaFoldDB" id="A0AAD6XF79"/>
<protein>
    <submittedName>
        <fullName evidence="1">Uncharacterized protein</fullName>
    </submittedName>
</protein>
<proteinExistence type="predicted"/>
<keyword evidence="2" id="KW-1185">Reference proteome</keyword>
<evidence type="ECO:0000313" key="1">
    <source>
        <dbReference type="EMBL" id="KAJ7075437.1"/>
    </source>
</evidence>
<accession>A0AAD6XF79</accession>
<dbReference type="EMBL" id="JARJCN010000096">
    <property type="protein sequence ID" value="KAJ7075437.1"/>
    <property type="molecule type" value="Genomic_DNA"/>
</dbReference>
<dbReference type="Proteomes" id="UP001222325">
    <property type="component" value="Unassembled WGS sequence"/>
</dbReference>
<name>A0AAD6XF79_9AGAR</name>